<sequence>MSSEICYLSKIIKLVKNKGEVTQQLLAKELGLSQQSVSRKLKDLESQNLIIRVESKEGEIIKLTEEGENLLVKCLEDINEALKYQHEIKIKGKVTSGLGEGRIFLSLPYYMESFKKFLGFTPYPGTLNVVIYDKCSFENRLSLDASRAIMIPEHKEEKRVLGAVKAFPAVVNQLQPAAIVLPLRTTHPKSVIEIISPYFLREKLNLKDGDEIIIEALA</sequence>
<dbReference type="UniPathway" id="UPA00276">
    <property type="reaction ID" value="UER00929"/>
</dbReference>
<feature type="binding site" evidence="17">
    <location>
        <position position="128"/>
    </location>
    <ligand>
        <name>Mg(2+)</name>
        <dbReference type="ChEBI" id="CHEBI:18420"/>
    </ligand>
</feature>
<keyword evidence="7 17" id="KW-0288">FMN</keyword>
<evidence type="ECO:0000256" key="6">
    <source>
        <dbReference type="ARBA" id="ARBA00022630"/>
    </source>
</evidence>
<dbReference type="GO" id="GO:0008531">
    <property type="term" value="F:riboflavin kinase activity"/>
    <property type="evidence" value="ECO:0007669"/>
    <property type="project" value="InterPro"/>
</dbReference>
<keyword evidence="12 17" id="KW-0460">Magnesium</keyword>
<feature type="binding site" evidence="17">
    <location>
        <begin position="198"/>
        <end position="201"/>
    </location>
    <ligand>
        <name>CDP</name>
        <dbReference type="ChEBI" id="CHEBI:58069"/>
    </ligand>
</feature>
<dbReference type="InterPro" id="IPR039063">
    <property type="entry name" value="RibK_CTP-dep"/>
</dbReference>
<organism evidence="19 20">
    <name type="scientific">Acidianus manzaensis</name>
    <dbReference type="NCBI Taxonomy" id="282676"/>
    <lineage>
        <taxon>Archaea</taxon>
        <taxon>Thermoproteota</taxon>
        <taxon>Thermoprotei</taxon>
        <taxon>Sulfolobales</taxon>
        <taxon>Sulfolobaceae</taxon>
        <taxon>Acidianus</taxon>
    </lineage>
</organism>
<accession>A0A1W6K244</accession>
<comment type="catalytic activity">
    <reaction evidence="16 17">
        <text>riboflavin + CTP = CDP + FMN + H(+)</text>
        <dbReference type="Rhea" id="RHEA:25021"/>
        <dbReference type="ChEBI" id="CHEBI:15378"/>
        <dbReference type="ChEBI" id="CHEBI:37563"/>
        <dbReference type="ChEBI" id="CHEBI:57986"/>
        <dbReference type="ChEBI" id="CHEBI:58069"/>
        <dbReference type="ChEBI" id="CHEBI:58210"/>
        <dbReference type="EC" id="2.7.1.161"/>
    </reaction>
</comment>
<dbReference type="STRING" id="282676.B6F84_11470"/>
<dbReference type="GO" id="GO:0003700">
    <property type="term" value="F:DNA-binding transcription factor activity"/>
    <property type="evidence" value="ECO:0007669"/>
    <property type="project" value="InterPro"/>
</dbReference>
<dbReference type="Pfam" id="PF12802">
    <property type="entry name" value="MarR_2"/>
    <property type="match status" value="1"/>
</dbReference>
<dbReference type="GO" id="GO:0009231">
    <property type="term" value="P:riboflavin biosynthetic process"/>
    <property type="evidence" value="ECO:0007669"/>
    <property type="project" value="InterPro"/>
</dbReference>
<dbReference type="GO" id="GO:0009398">
    <property type="term" value="P:FMN biosynthetic process"/>
    <property type="evidence" value="ECO:0007669"/>
    <property type="project" value="UniProtKB-UniRule"/>
</dbReference>
<keyword evidence="11 17" id="KW-0418">Kinase</keyword>
<name>A0A1W6K244_9CREN</name>
<reference evidence="19 20" key="1">
    <citation type="submission" date="2017-03" db="EMBL/GenBank/DDBJ databases">
        <title>Sulfur activation and transportation mechanism of thermophilic Archaea Acidianus manzaensis YN-25.</title>
        <authorList>
            <person name="Ma Y."/>
            <person name="Yang Y."/>
            <person name="Xia J."/>
        </authorList>
    </citation>
    <scope>NUCLEOTIDE SEQUENCE [LARGE SCALE GENOMIC DNA]</scope>
    <source>
        <strain evidence="19 20">YN-25</strain>
    </source>
</reference>
<evidence type="ECO:0000313" key="20">
    <source>
        <dbReference type="Proteomes" id="UP000193404"/>
    </source>
</evidence>
<dbReference type="InterPro" id="IPR023602">
    <property type="entry name" value="Riboflavin_kinase_CTP-dep"/>
</dbReference>
<keyword evidence="10 17" id="KW-0547">Nucleotide-binding</keyword>
<evidence type="ECO:0000256" key="2">
    <source>
        <dbReference type="ARBA" id="ARBA00005219"/>
    </source>
</evidence>
<feature type="binding site" evidence="17">
    <location>
        <position position="193"/>
    </location>
    <ligand>
        <name>FMN</name>
        <dbReference type="ChEBI" id="CHEBI:58210"/>
    </ligand>
</feature>
<keyword evidence="20" id="KW-1185">Reference proteome</keyword>
<comment type="function">
    <text evidence="1 17">Catalyzes the CTP-dependent phosphorylation of riboflavin (vitamin B2) to form flavin mononucleotide (FMN).</text>
</comment>
<dbReference type="GO" id="GO:0003677">
    <property type="term" value="F:DNA binding"/>
    <property type="evidence" value="ECO:0007669"/>
    <property type="project" value="InterPro"/>
</dbReference>
<dbReference type="InterPro" id="IPR036390">
    <property type="entry name" value="WH_DNA-bd_sf"/>
</dbReference>
<dbReference type="GO" id="GO:0000287">
    <property type="term" value="F:magnesium ion binding"/>
    <property type="evidence" value="ECO:0007669"/>
    <property type="project" value="UniProtKB-UniRule"/>
</dbReference>
<keyword evidence="6 17" id="KW-0285">Flavoprotein</keyword>
<dbReference type="InterPro" id="IPR000835">
    <property type="entry name" value="HTH_MarR-typ"/>
</dbReference>
<dbReference type="Pfam" id="PF01982">
    <property type="entry name" value="CTP-dep_RFKase"/>
    <property type="match status" value="1"/>
</dbReference>
<evidence type="ECO:0000256" key="12">
    <source>
        <dbReference type="ARBA" id="ARBA00022842"/>
    </source>
</evidence>
<evidence type="ECO:0000256" key="10">
    <source>
        <dbReference type="ARBA" id="ARBA00022741"/>
    </source>
</evidence>
<dbReference type="InterPro" id="IPR023470">
    <property type="entry name" value="Riboflavin_kinase_archaeal"/>
</dbReference>
<feature type="binding site" evidence="17">
    <location>
        <position position="126"/>
    </location>
    <ligand>
        <name>Mg(2+)</name>
        <dbReference type="ChEBI" id="CHEBI:18420"/>
    </ligand>
</feature>
<comment type="caution">
    <text evidence="17">Lacks conserved residue(s) required for the propagation of feature annotation.</text>
</comment>
<protein>
    <recommendedName>
        <fullName evidence="5 17">Riboflavin kinase</fullName>
        <shortName evidence="17">RFK</shortName>
        <ecNumber evidence="4 17">2.7.1.161</ecNumber>
    </recommendedName>
    <alternativeName>
        <fullName evidence="14 17">CTP-dependent riboflavin kinase</fullName>
    </alternativeName>
    <alternativeName>
        <fullName evidence="15 17">CTP:riboflavin 5'-phosphotransferase</fullName>
    </alternativeName>
    <alternativeName>
        <fullName evidence="13 17">Flavokinase</fullName>
    </alternativeName>
</protein>
<dbReference type="Gene3D" id="1.10.10.10">
    <property type="entry name" value="Winged helix-like DNA-binding domain superfamily/Winged helix DNA-binding domain"/>
    <property type="match status" value="1"/>
</dbReference>
<dbReference type="AlphaFoldDB" id="A0A1W6K244"/>
<evidence type="ECO:0000256" key="4">
    <source>
        <dbReference type="ARBA" id="ARBA00011987"/>
    </source>
</evidence>
<evidence type="ECO:0000256" key="17">
    <source>
        <dbReference type="HAMAP-Rule" id="MF_01285"/>
    </source>
</evidence>
<dbReference type="InterPro" id="IPR012318">
    <property type="entry name" value="HTH_CRP"/>
</dbReference>
<evidence type="ECO:0000313" key="19">
    <source>
        <dbReference type="EMBL" id="ARM76575.1"/>
    </source>
</evidence>
<dbReference type="InterPro" id="IPR036388">
    <property type="entry name" value="WH-like_DNA-bd_sf"/>
</dbReference>
<evidence type="ECO:0000256" key="1">
    <source>
        <dbReference type="ARBA" id="ARBA00003072"/>
    </source>
</evidence>
<dbReference type="EC" id="2.7.1.161" evidence="4 17"/>
<comment type="cofactor">
    <cofactor evidence="17">
        <name>Mg(2+)</name>
        <dbReference type="ChEBI" id="CHEBI:18420"/>
    </cofactor>
    <text evidence="17">Binds 1 Mg(2+) ion per subunit.</text>
</comment>
<feature type="binding site" evidence="17">
    <location>
        <begin position="97"/>
        <end position="102"/>
    </location>
    <ligand>
        <name>CDP</name>
        <dbReference type="ChEBI" id="CHEBI:58069"/>
    </ligand>
</feature>
<gene>
    <name evidence="17" type="primary">ribK</name>
    <name evidence="19" type="ORF">B6F84_11470</name>
</gene>
<dbReference type="HAMAP" id="MF_01285">
    <property type="entry name" value="Riboflavin_kinase"/>
    <property type="match status" value="1"/>
</dbReference>
<dbReference type="PANTHER" id="PTHR40706:SF1">
    <property type="entry name" value="RIBOFLAVIN KINASE"/>
    <property type="match status" value="1"/>
</dbReference>
<feature type="binding site" evidence="17">
    <location>
        <position position="185"/>
    </location>
    <ligand>
        <name>FMN</name>
        <dbReference type="ChEBI" id="CHEBI:58210"/>
    </ligand>
</feature>
<dbReference type="EMBL" id="CP020477">
    <property type="protein sequence ID" value="ARM76575.1"/>
    <property type="molecule type" value="Genomic_DNA"/>
</dbReference>
<dbReference type="Gene3D" id="2.40.30.30">
    <property type="entry name" value="Riboflavin kinase-like"/>
    <property type="match status" value="1"/>
</dbReference>
<dbReference type="InterPro" id="IPR023465">
    <property type="entry name" value="Riboflavin_kinase_dom_sf"/>
</dbReference>
<dbReference type="KEGG" id="aman:B6F84_11470"/>
<proteinExistence type="inferred from homology"/>
<dbReference type="SUPFAM" id="SSF46785">
    <property type="entry name" value="Winged helix' DNA-binding domain"/>
    <property type="match status" value="1"/>
</dbReference>
<comment type="similarity">
    <text evidence="3 17">Belongs to the archaeal riboflavin kinase family.</text>
</comment>
<dbReference type="GO" id="GO:0000166">
    <property type="term" value="F:nucleotide binding"/>
    <property type="evidence" value="ECO:0007669"/>
    <property type="project" value="UniProtKB-UniRule"/>
</dbReference>
<evidence type="ECO:0000256" key="9">
    <source>
        <dbReference type="ARBA" id="ARBA00022723"/>
    </source>
</evidence>
<evidence type="ECO:0000259" key="18">
    <source>
        <dbReference type="SMART" id="SM00419"/>
    </source>
</evidence>
<dbReference type="SUPFAM" id="SSF82114">
    <property type="entry name" value="Riboflavin kinase-like"/>
    <property type="match status" value="1"/>
</dbReference>
<dbReference type="SMART" id="SM00419">
    <property type="entry name" value="HTH_CRP"/>
    <property type="match status" value="1"/>
</dbReference>
<keyword evidence="8 17" id="KW-0808">Transferase</keyword>
<evidence type="ECO:0000256" key="7">
    <source>
        <dbReference type="ARBA" id="ARBA00022643"/>
    </source>
</evidence>
<evidence type="ECO:0000256" key="14">
    <source>
        <dbReference type="ARBA" id="ARBA00030544"/>
    </source>
</evidence>
<evidence type="ECO:0000256" key="5">
    <source>
        <dbReference type="ARBA" id="ARBA00017394"/>
    </source>
</evidence>
<evidence type="ECO:0000256" key="11">
    <source>
        <dbReference type="ARBA" id="ARBA00022777"/>
    </source>
</evidence>
<feature type="domain" description="HTH crp-type" evidence="18">
    <location>
        <begin position="9"/>
        <end position="62"/>
    </location>
</feature>
<dbReference type="PANTHER" id="PTHR40706">
    <property type="entry name" value="RIBOFLAVIN KINASE"/>
    <property type="match status" value="1"/>
</dbReference>
<evidence type="ECO:0000256" key="13">
    <source>
        <dbReference type="ARBA" id="ARBA00029789"/>
    </source>
</evidence>
<dbReference type="OrthoDB" id="30955at2157"/>
<evidence type="ECO:0000256" key="16">
    <source>
        <dbReference type="ARBA" id="ARBA00047857"/>
    </source>
</evidence>
<evidence type="ECO:0000256" key="3">
    <source>
        <dbReference type="ARBA" id="ARBA00006428"/>
    </source>
</evidence>
<evidence type="ECO:0000256" key="8">
    <source>
        <dbReference type="ARBA" id="ARBA00022679"/>
    </source>
</evidence>
<evidence type="ECO:0000256" key="15">
    <source>
        <dbReference type="ARBA" id="ARBA00033116"/>
    </source>
</evidence>
<keyword evidence="9 17" id="KW-0479">Metal-binding</keyword>
<comment type="pathway">
    <text evidence="2 17">Cofactor biosynthesis; FMN biosynthesis; FMN from riboflavin (CTP route): step 1/1.</text>
</comment>
<dbReference type="Proteomes" id="UP000193404">
    <property type="component" value="Chromosome"/>
</dbReference>